<dbReference type="EMBL" id="DF973592">
    <property type="protein sequence ID" value="GAU35478.1"/>
    <property type="molecule type" value="Genomic_DNA"/>
</dbReference>
<proteinExistence type="predicted"/>
<feature type="region of interest" description="Disordered" evidence="1">
    <location>
        <begin position="32"/>
        <end position="58"/>
    </location>
</feature>
<gene>
    <name evidence="2" type="ORF">TSUD_384330</name>
</gene>
<sequence length="77" mass="8485">MNVTSEISEILKLREPNTRDFVETVDAGSRIDFDDDGVEGVEGVEGGEVGEGVGGRGREGDEVIMVEKKKRMRMKRS</sequence>
<evidence type="ECO:0000313" key="2">
    <source>
        <dbReference type="EMBL" id="GAU35478.1"/>
    </source>
</evidence>
<organism evidence="2 3">
    <name type="scientific">Trifolium subterraneum</name>
    <name type="common">Subterranean clover</name>
    <dbReference type="NCBI Taxonomy" id="3900"/>
    <lineage>
        <taxon>Eukaryota</taxon>
        <taxon>Viridiplantae</taxon>
        <taxon>Streptophyta</taxon>
        <taxon>Embryophyta</taxon>
        <taxon>Tracheophyta</taxon>
        <taxon>Spermatophyta</taxon>
        <taxon>Magnoliopsida</taxon>
        <taxon>eudicotyledons</taxon>
        <taxon>Gunneridae</taxon>
        <taxon>Pentapetalae</taxon>
        <taxon>rosids</taxon>
        <taxon>fabids</taxon>
        <taxon>Fabales</taxon>
        <taxon>Fabaceae</taxon>
        <taxon>Papilionoideae</taxon>
        <taxon>50 kb inversion clade</taxon>
        <taxon>NPAAA clade</taxon>
        <taxon>Hologalegina</taxon>
        <taxon>IRL clade</taxon>
        <taxon>Trifolieae</taxon>
        <taxon>Trifolium</taxon>
    </lineage>
</organism>
<dbReference type="AlphaFoldDB" id="A0A2Z6MSQ2"/>
<protein>
    <submittedName>
        <fullName evidence="2">Uncharacterized protein</fullName>
    </submittedName>
</protein>
<evidence type="ECO:0000313" key="3">
    <source>
        <dbReference type="Proteomes" id="UP000242715"/>
    </source>
</evidence>
<keyword evidence="3" id="KW-1185">Reference proteome</keyword>
<accession>A0A2Z6MSQ2</accession>
<feature type="compositionally biased region" description="Gly residues" evidence="1">
    <location>
        <begin position="43"/>
        <end position="55"/>
    </location>
</feature>
<reference evidence="3" key="1">
    <citation type="journal article" date="2017" name="Front. Plant Sci.">
        <title>Climate Clever Clovers: New Paradigm to Reduce the Environmental Footprint of Ruminants by Breeding Low Methanogenic Forages Utilizing Haplotype Variation.</title>
        <authorList>
            <person name="Kaur P."/>
            <person name="Appels R."/>
            <person name="Bayer P.E."/>
            <person name="Keeble-Gagnere G."/>
            <person name="Wang J."/>
            <person name="Hirakawa H."/>
            <person name="Shirasawa K."/>
            <person name="Vercoe P."/>
            <person name="Stefanova K."/>
            <person name="Durmic Z."/>
            <person name="Nichols P."/>
            <person name="Revell C."/>
            <person name="Isobe S.N."/>
            <person name="Edwards D."/>
            <person name="Erskine W."/>
        </authorList>
    </citation>
    <scope>NUCLEOTIDE SEQUENCE [LARGE SCALE GENOMIC DNA]</scope>
    <source>
        <strain evidence="3">cv. Daliak</strain>
    </source>
</reference>
<evidence type="ECO:0000256" key="1">
    <source>
        <dbReference type="SAM" id="MobiDB-lite"/>
    </source>
</evidence>
<dbReference type="Proteomes" id="UP000242715">
    <property type="component" value="Unassembled WGS sequence"/>
</dbReference>
<name>A0A2Z6MSQ2_TRISU</name>